<evidence type="ECO:0000313" key="7">
    <source>
        <dbReference type="EMBL" id="KAF2032172.1"/>
    </source>
</evidence>
<dbReference type="Pfam" id="PF13639">
    <property type="entry name" value="zf-RING_2"/>
    <property type="match status" value="1"/>
</dbReference>
<keyword evidence="8" id="KW-1185">Reference proteome</keyword>
<dbReference type="GO" id="GO:0008270">
    <property type="term" value="F:zinc ion binding"/>
    <property type="evidence" value="ECO:0007669"/>
    <property type="project" value="UniProtKB-KW"/>
</dbReference>
<protein>
    <recommendedName>
        <fullName evidence="6">RING-type domain-containing protein</fullName>
    </recommendedName>
</protein>
<dbReference type="EMBL" id="ML978174">
    <property type="protein sequence ID" value="KAF2032172.1"/>
    <property type="molecule type" value="Genomic_DNA"/>
</dbReference>
<evidence type="ECO:0000256" key="4">
    <source>
        <dbReference type="ARBA" id="ARBA00022833"/>
    </source>
</evidence>
<dbReference type="SUPFAM" id="SSF57850">
    <property type="entry name" value="RING/U-box"/>
    <property type="match status" value="1"/>
</dbReference>
<dbReference type="PROSITE" id="PS50089">
    <property type="entry name" value="ZF_RING_2"/>
    <property type="match status" value="1"/>
</dbReference>
<accession>A0A9P4HDS7</accession>
<dbReference type="Gene3D" id="2.40.50.40">
    <property type="match status" value="1"/>
</dbReference>
<dbReference type="Proteomes" id="UP000799777">
    <property type="component" value="Unassembled WGS sequence"/>
</dbReference>
<dbReference type="PROSITE" id="PS00518">
    <property type="entry name" value="ZF_RING_1"/>
    <property type="match status" value="1"/>
</dbReference>
<gene>
    <name evidence="7" type="ORF">EK21DRAFT_61462</name>
</gene>
<dbReference type="InterPro" id="IPR017907">
    <property type="entry name" value="Znf_RING_CS"/>
</dbReference>
<evidence type="ECO:0000256" key="3">
    <source>
        <dbReference type="ARBA" id="ARBA00022771"/>
    </source>
</evidence>
<keyword evidence="4" id="KW-0862">Zinc</keyword>
<proteinExistence type="predicted"/>
<evidence type="ECO:0000259" key="6">
    <source>
        <dbReference type="PROSITE" id="PS50089"/>
    </source>
</evidence>
<dbReference type="AlphaFoldDB" id="A0A9P4HDS7"/>
<name>A0A9P4HDS7_9PLEO</name>
<evidence type="ECO:0000256" key="1">
    <source>
        <dbReference type="ARBA" id="ARBA00011353"/>
    </source>
</evidence>
<dbReference type="OrthoDB" id="6105938at2759"/>
<dbReference type="InterPro" id="IPR013083">
    <property type="entry name" value="Znf_RING/FYVE/PHD"/>
</dbReference>
<sequence length="348" mass="39675">MPFPYFEGISTDFTGTWTSSRKRKAPDIAPKPAPCKSNAVPCPHDVTAIRSSRQLKEGKQQCPICLEDYFSTPHGRTTVTPVKAGCSHSFCRECLETYLSSNISCPLPWCKACLPLQPESCELCGAWQRDHSESLLVVTVRAEEMLGSIKDALRRLAHEDHFYKLPASAFKLILAHVRTTLKRYEWQFHAGIDLAELLDPFLLAIDAEAAHEYYGFELSAPTPFSSDFPPREHDADDYTPGEEPWIVAFFRQWALDYAEVNGEVREGWGDWSKNPEQESWDWPYKRIIAHKTGVDGQMEYLVKWVGQRYFPSWIQADQLDVAGRSIYDKAHGRASQKSKGPSRKRKRT</sequence>
<comment type="caution">
    <text evidence="7">The sequence shown here is derived from an EMBL/GenBank/DDBJ whole genome shotgun (WGS) entry which is preliminary data.</text>
</comment>
<dbReference type="InterPro" id="IPR016197">
    <property type="entry name" value="Chromo-like_dom_sf"/>
</dbReference>
<keyword evidence="2" id="KW-0479">Metal-binding</keyword>
<evidence type="ECO:0000256" key="5">
    <source>
        <dbReference type="PROSITE-ProRule" id="PRU00175"/>
    </source>
</evidence>
<reference evidence="7" key="1">
    <citation type="journal article" date="2020" name="Stud. Mycol.">
        <title>101 Dothideomycetes genomes: a test case for predicting lifestyles and emergence of pathogens.</title>
        <authorList>
            <person name="Haridas S."/>
            <person name="Albert R."/>
            <person name="Binder M."/>
            <person name="Bloem J."/>
            <person name="Labutti K."/>
            <person name="Salamov A."/>
            <person name="Andreopoulos B."/>
            <person name="Baker S."/>
            <person name="Barry K."/>
            <person name="Bills G."/>
            <person name="Bluhm B."/>
            <person name="Cannon C."/>
            <person name="Castanera R."/>
            <person name="Culley D."/>
            <person name="Daum C."/>
            <person name="Ezra D."/>
            <person name="Gonzalez J."/>
            <person name="Henrissat B."/>
            <person name="Kuo A."/>
            <person name="Liang C."/>
            <person name="Lipzen A."/>
            <person name="Lutzoni F."/>
            <person name="Magnuson J."/>
            <person name="Mondo S."/>
            <person name="Nolan M."/>
            <person name="Ohm R."/>
            <person name="Pangilinan J."/>
            <person name="Park H.-J."/>
            <person name="Ramirez L."/>
            <person name="Alfaro M."/>
            <person name="Sun H."/>
            <person name="Tritt A."/>
            <person name="Yoshinaga Y."/>
            <person name="Zwiers L.-H."/>
            <person name="Turgeon B."/>
            <person name="Goodwin S."/>
            <person name="Spatafora J."/>
            <person name="Crous P."/>
            <person name="Grigoriev I."/>
        </authorList>
    </citation>
    <scope>NUCLEOTIDE SEQUENCE</scope>
    <source>
        <strain evidence="7">CBS 110217</strain>
    </source>
</reference>
<dbReference type="Gene3D" id="3.30.40.10">
    <property type="entry name" value="Zinc/RING finger domain, C3HC4 (zinc finger)"/>
    <property type="match status" value="1"/>
</dbReference>
<feature type="domain" description="RING-type" evidence="6">
    <location>
        <begin position="62"/>
        <end position="107"/>
    </location>
</feature>
<dbReference type="SUPFAM" id="SSF54160">
    <property type="entry name" value="Chromo domain-like"/>
    <property type="match status" value="1"/>
</dbReference>
<organism evidence="7 8">
    <name type="scientific">Setomelanomma holmii</name>
    <dbReference type="NCBI Taxonomy" id="210430"/>
    <lineage>
        <taxon>Eukaryota</taxon>
        <taxon>Fungi</taxon>
        <taxon>Dikarya</taxon>
        <taxon>Ascomycota</taxon>
        <taxon>Pezizomycotina</taxon>
        <taxon>Dothideomycetes</taxon>
        <taxon>Pleosporomycetidae</taxon>
        <taxon>Pleosporales</taxon>
        <taxon>Pleosporineae</taxon>
        <taxon>Phaeosphaeriaceae</taxon>
        <taxon>Setomelanomma</taxon>
    </lineage>
</organism>
<keyword evidence="3 5" id="KW-0863">Zinc-finger</keyword>
<evidence type="ECO:0000313" key="8">
    <source>
        <dbReference type="Proteomes" id="UP000799777"/>
    </source>
</evidence>
<dbReference type="InterPro" id="IPR001841">
    <property type="entry name" value="Znf_RING"/>
</dbReference>
<dbReference type="SMART" id="SM00184">
    <property type="entry name" value="RING"/>
    <property type="match status" value="1"/>
</dbReference>
<comment type="subunit">
    <text evidence="1">Component of the NuA4 histone acetyltransferase complex.</text>
</comment>
<evidence type="ECO:0000256" key="2">
    <source>
        <dbReference type="ARBA" id="ARBA00022723"/>
    </source>
</evidence>